<evidence type="ECO:0000256" key="6">
    <source>
        <dbReference type="RuleBase" id="RU364052"/>
    </source>
</evidence>
<dbReference type="EMBL" id="CP019082">
    <property type="protein sequence ID" value="APW59814.1"/>
    <property type="molecule type" value="Genomic_DNA"/>
</dbReference>
<evidence type="ECO:0000313" key="9">
    <source>
        <dbReference type="Proteomes" id="UP000186309"/>
    </source>
</evidence>
<proteinExistence type="inferred from homology"/>
<comment type="similarity">
    <text evidence="6">Belongs to the protoporphyrinogen/coproporphyrinogen oxidase family. Coproporphyrinogen III oxidase subfamily.</text>
</comment>
<dbReference type="AlphaFoldDB" id="A0A1U7CLJ1"/>
<keyword evidence="3 6" id="KW-0274">FAD</keyword>
<dbReference type="PANTHER" id="PTHR42923:SF3">
    <property type="entry name" value="PROTOPORPHYRINOGEN OXIDASE"/>
    <property type="match status" value="1"/>
</dbReference>
<dbReference type="GO" id="GO:0006783">
    <property type="term" value="P:heme biosynthetic process"/>
    <property type="evidence" value="ECO:0007669"/>
    <property type="project" value="UniProtKB-UniRule"/>
</dbReference>
<dbReference type="Gene3D" id="3.90.660.20">
    <property type="entry name" value="Protoporphyrinogen oxidase, mitochondrial, domain 2"/>
    <property type="match status" value="1"/>
</dbReference>
<dbReference type="OrthoDB" id="9805195at2"/>
<dbReference type="InterPro" id="IPR002937">
    <property type="entry name" value="Amino_oxidase"/>
</dbReference>
<dbReference type="NCBIfam" id="TIGR00562">
    <property type="entry name" value="proto_IX_ox"/>
    <property type="match status" value="1"/>
</dbReference>
<keyword evidence="4 6" id="KW-0560">Oxidoreductase</keyword>
<dbReference type="InterPro" id="IPR004572">
    <property type="entry name" value="Protoporphyrinogen_oxidase"/>
</dbReference>
<dbReference type="Proteomes" id="UP000186309">
    <property type="component" value="Chromosome"/>
</dbReference>
<accession>A0A1U7CLJ1</accession>
<dbReference type="Gene3D" id="1.10.3110.10">
    <property type="entry name" value="protoporphyrinogen ix oxidase, domain 3"/>
    <property type="match status" value="1"/>
</dbReference>
<dbReference type="RefSeq" id="WP_076344024.1">
    <property type="nucleotide sequence ID" value="NZ_CP019082.1"/>
</dbReference>
<dbReference type="KEGG" id="pbor:BSF38_01272"/>
<dbReference type="InterPro" id="IPR050464">
    <property type="entry name" value="Zeta_carotene_desat/Oxidored"/>
</dbReference>
<sequence length="495" mass="53877">MKTSLERSSGSKTTDRVVVIGGGLSGLVAAHRLHESAKQLRRPVEVVVLEAKDRVGGVIRTDRRDGFTLEGGPDSFITNKPWALDLCRRLNLEDQLIETDSAHRRSFVVRNGRLVPVPEGFVLMAPHRLLPILTTPILSWRGKLRLLAEIMIPRRDSDAEESLASFVRRRFGREALERLVQPLVGGIYTGDPGNLSLKATLPQFLAMEKQYGSLIRAAWRQRGSAETRRREKESSGARYGMFVSLADGMDVLPRTLAASLGEGAIQTGRPVRRISRRSDRAGWVVELLNGPPIEADAVIATTEAHATARMLDGLDPSLALQLRAIPYASSIIVNVAYRRDQVKHPLDGFGVVVPAVESRSILAASFLNVKFPSRAPAGSALIRVFIGGATQPDLFDLDDDAIREIVARELGDLIGVRGEPLFLEIGRHPRAMPQYVLGHLERVETIRRKAARHPNLFLTGIAFDGVGIPDCVHAAETTADAVVSALAGSGSIAAA</sequence>
<comment type="pathway">
    <text evidence="6">Porphyrin-containing compound metabolism; protoheme biosynthesis.</text>
</comment>
<keyword evidence="6" id="KW-0963">Cytoplasm</keyword>
<evidence type="ECO:0000259" key="7">
    <source>
        <dbReference type="Pfam" id="PF01593"/>
    </source>
</evidence>
<name>A0A1U7CLJ1_9BACT</name>
<dbReference type="Gene3D" id="3.50.50.60">
    <property type="entry name" value="FAD/NAD(P)-binding domain"/>
    <property type="match status" value="1"/>
</dbReference>
<dbReference type="UniPathway" id="UPA00252"/>
<reference evidence="9" key="1">
    <citation type="submission" date="2016-12" db="EMBL/GenBank/DDBJ databases">
        <title>Comparative genomics of four Isosphaeraceae planctomycetes: a common pool of plasmids and glycoside hydrolase genes.</title>
        <authorList>
            <person name="Ivanova A."/>
        </authorList>
    </citation>
    <scope>NUCLEOTIDE SEQUENCE [LARGE SCALE GENOMIC DNA]</scope>
    <source>
        <strain evidence="9">PX4</strain>
    </source>
</reference>
<organism evidence="8 9">
    <name type="scientific">Paludisphaera borealis</name>
    <dbReference type="NCBI Taxonomy" id="1387353"/>
    <lineage>
        <taxon>Bacteria</taxon>
        <taxon>Pseudomonadati</taxon>
        <taxon>Planctomycetota</taxon>
        <taxon>Planctomycetia</taxon>
        <taxon>Isosphaerales</taxon>
        <taxon>Isosphaeraceae</taxon>
        <taxon>Paludisphaera</taxon>
    </lineage>
</organism>
<dbReference type="GO" id="GO:0004729">
    <property type="term" value="F:oxygen-dependent protoporphyrinogen oxidase activity"/>
    <property type="evidence" value="ECO:0007669"/>
    <property type="project" value="UniProtKB-UniRule"/>
</dbReference>
<comment type="catalytic activity">
    <reaction evidence="6">
        <text>coproporphyrinogen III + 3 O2 = coproporphyrin III + 3 H2O2</text>
        <dbReference type="Rhea" id="RHEA:43436"/>
        <dbReference type="ChEBI" id="CHEBI:15379"/>
        <dbReference type="ChEBI" id="CHEBI:16240"/>
        <dbReference type="ChEBI" id="CHEBI:57309"/>
        <dbReference type="ChEBI" id="CHEBI:131725"/>
        <dbReference type="EC" id="1.3.3.15"/>
    </reaction>
</comment>
<dbReference type="EC" id="1.3.3.15" evidence="6"/>
<comment type="function">
    <text evidence="6">Involved in coproporphyrin-dependent heme b biosynthesis. Catalyzes the oxidation of coproporphyrinogen III to coproporphyrin III.</text>
</comment>
<keyword evidence="9" id="KW-1185">Reference proteome</keyword>
<dbReference type="Pfam" id="PF01593">
    <property type="entry name" value="Amino_oxidase"/>
    <property type="match status" value="1"/>
</dbReference>
<dbReference type="STRING" id="1387353.BSF38_01272"/>
<gene>
    <name evidence="8" type="primary">hemY</name>
    <name evidence="8" type="ORF">BSF38_01272</name>
</gene>
<keyword evidence="5 6" id="KW-0350">Heme biosynthesis</keyword>
<feature type="domain" description="Amine oxidase" evidence="7">
    <location>
        <begin position="24"/>
        <end position="482"/>
    </location>
</feature>
<dbReference type="PANTHER" id="PTHR42923">
    <property type="entry name" value="PROTOPORPHYRINOGEN OXIDASE"/>
    <property type="match status" value="1"/>
</dbReference>
<evidence type="ECO:0000256" key="5">
    <source>
        <dbReference type="ARBA" id="ARBA00023133"/>
    </source>
</evidence>
<dbReference type="InterPro" id="IPR036188">
    <property type="entry name" value="FAD/NAD-bd_sf"/>
</dbReference>
<comment type="cofactor">
    <cofactor evidence="1 6">
        <name>FAD</name>
        <dbReference type="ChEBI" id="CHEBI:57692"/>
    </cofactor>
</comment>
<evidence type="ECO:0000256" key="1">
    <source>
        <dbReference type="ARBA" id="ARBA00001974"/>
    </source>
</evidence>
<dbReference type="GO" id="GO:0005737">
    <property type="term" value="C:cytoplasm"/>
    <property type="evidence" value="ECO:0007669"/>
    <property type="project" value="UniProtKB-SubCell"/>
</dbReference>
<evidence type="ECO:0000256" key="3">
    <source>
        <dbReference type="ARBA" id="ARBA00022827"/>
    </source>
</evidence>
<dbReference type="SUPFAM" id="SSF51905">
    <property type="entry name" value="FAD/NAD(P)-binding domain"/>
    <property type="match status" value="1"/>
</dbReference>
<keyword evidence="2 6" id="KW-0285">Flavoprotein</keyword>
<evidence type="ECO:0000256" key="4">
    <source>
        <dbReference type="ARBA" id="ARBA00023002"/>
    </source>
</evidence>
<evidence type="ECO:0000256" key="2">
    <source>
        <dbReference type="ARBA" id="ARBA00022630"/>
    </source>
</evidence>
<evidence type="ECO:0000313" key="8">
    <source>
        <dbReference type="EMBL" id="APW59814.1"/>
    </source>
</evidence>
<protein>
    <recommendedName>
        <fullName evidence="6">Coproporphyrinogen III oxidase</fullName>
        <ecNumber evidence="6">1.3.3.15</ecNumber>
    </recommendedName>
</protein>
<comment type="subcellular location">
    <subcellularLocation>
        <location evidence="6">Cytoplasm</location>
    </subcellularLocation>
</comment>
<dbReference type="SUPFAM" id="SSF54373">
    <property type="entry name" value="FAD-linked reductases, C-terminal domain"/>
    <property type="match status" value="1"/>
</dbReference>